<reference evidence="6 7" key="1">
    <citation type="submission" date="2019-03" db="EMBL/GenBank/DDBJ databases">
        <title>Genomic Encyclopedia of Archaeal and Bacterial Type Strains, Phase II (KMG-II): from individual species to whole genera.</title>
        <authorList>
            <person name="Goeker M."/>
        </authorList>
    </citation>
    <scope>NUCLEOTIDE SEQUENCE [LARGE SCALE GENOMIC DNA]</scope>
    <source>
        <strain evidence="6 7">DSM 22554</strain>
    </source>
</reference>
<dbReference type="NCBIfam" id="NF000990">
    <property type="entry name" value="PRK00103.2-4"/>
    <property type="match status" value="1"/>
</dbReference>
<comment type="catalytic activity">
    <reaction evidence="5">
        <text>pseudouridine(1915) in 23S rRNA + S-adenosyl-L-methionine = N(3)-methylpseudouridine(1915) in 23S rRNA + S-adenosyl-L-homocysteine + H(+)</text>
        <dbReference type="Rhea" id="RHEA:42752"/>
        <dbReference type="Rhea" id="RHEA-COMP:10221"/>
        <dbReference type="Rhea" id="RHEA-COMP:10222"/>
        <dbReference type="ChEBI" id="CHEBI:15378"/>
        <dbReference type="ChEBI" id="CHEBI:57856"/>
        <dbReference type="ChEBI" id="CHEBI:59789"/>
        <dbReference type="ChEBI" id="CHEBI:65314"/>
        <dbReference type="ChEBI" id="CHEBI:74486"/>
        <dbReference type="EC" id="2.1.1.177"/>
    </reaction>
</comment>
<dbReference type="SUPFAM" id="SSF75217">
    <property type="entry name" value="alpha/beta knot"/>
    <property type="match status" value="1"/>
</dbReference>
<evidence type="ECO:0000313" key="7">
    <source>
        <dbReference type="Proteomes" id="UP000294616"/>
    </source>
</evidence>
<dbReference type="RefSeq" id="WP_132224502.1">
    <property type="nucleotide sequence ID" value="NZ_SMGO01000002.1"/>
</dbReference>
<dbReference type="GO" id="GO:0005737">
    <property type="term" value="C:cytoplasm"/>
    <property type="evidence" value="ECO:0007669"/>
    <property type="project" value="UniProtKB-SubCell"/>
</dbReference>
<dbReference type="EMBL" id="SMGO01000002">
    <property type="protein sequence ID" value="TCK83482.1"/>
    <property type="molecule type" value="Genomic_DNA"/>
</dbReference>
<evidence type="ECO:0000313" key="6">
    <source>
        <dbReference type="EMBL" id="TCK83482.1"/>
    </source>
</evidence>
<name>A0A4R1LX49_9SPHI</name>
<evidence type="ECO:0000256" key="4">
    <source>
        <dbReference type="ARBA" id="ARBA00038303"/>
    </source>
</evidence>
<keyword evidence="7" id="KW-1185">Reference proteome</keyword>
<keyword evidence="5" id="KW-0698">rRNA processing</keyword>
<gene>
    <name evidence="5" type="primary">rlmH</name>
    <name evidence="6" type="ORF">C8N28_2083</name>
</gene>
<keyword evidence="3 5" id="KW-0949">S-adenosyl-L-methionine</keyword>
<evidence type="ECO:0000256" key="3">
    <source>
        <dbReference type="ARBA" id="ARBA00022691"/>
    </source>
</evidence>
<feature type="binding site" evidence="5">
    <location>
        <begin position="124"/>
        <end position="129"/>
    </location>
    <ligand>
        <name>S-adenosyl-L-methionine</name>
        <dbReference type="ChEBI" id="CHEBI:59789"/>
    </ligand>
</feature>
<protein>
    <recommendedName>
        <fullName evidence="5">Ribosomal RNA large subunit methyltransferase H</fullName>
        <ecNumber evidence="5">2.1.1.177</ecNumber>
    </recommendedName>
    <alternativeName>
        <fullName evidence="5">23S rRNA (pseudouridine1915-N3)-methyltransferase</fullName>
    </alternativeName>
    <alternativeName>
        <fullName evidence="5">23S rRNA m3Psi1915 methyltransferase</fullName>
    </alternativeName>
    <alternativeName>
        <fullName evidence="5">rRNA (pseudouridine-N3-)-methyltransferase RlmH</fullName>
    </alternativeName>
</protein>
<comment type="similarity">
    <text evidence="4 5">Belongs to the RNA methyltransferase RlmH family.</text>
</comment>
<evidence type="ECO:0000256" key="5">
    <source>
        <dbReference type="HAMAP-Rule" id="MF_00658"/>
    </source>
</evidence>
<feature type="binding site" evidence="5">
    <location>
        <position position="105"/>
    </location>
    <ligand>
        <name>S-adenosyl-L-methionine</name>
        <dbReference type="ChEBI" id="CHEBI:59789"/>
    </ligand>
</feature>
<feature type="binding site" evidence="5">
    <location>
        <position position="73"/>
    </location>
    <ligand>
        <name>S-adenosyl-L-methionine</name>
        <dbReference type="ChEBI" id="CHEBI:59789"/>
    </ligand>
</feature>
<dbReference type="InterPro" id="IPR029028">
    <property type="entry name" value="Alpha/beta_knot_MTases"/>
</dbReference>
<dbReference type="PIRSF" id="PIRSF004505">
    <property type="entry name" value="MT_bac"/>
    <property type="match status" value="1"/>
</dbReference>
<keyword evidence="1 5" id="KW-0489">Methyltransferase</keyword>
<dbReference type="GO" id="GO:0070038">
    <property type="term" value="F:rRNA (pseudouridine-N3-)-methyltransferase activity"/>
    <property type="evidence" value="ECO:0007669"/>
    <property type="project" value="UniProtKB-UniRule"/>
</dbReference>
<evidence type="ECO:0000256" key="2">
    <source>
        <dbReference type="ARBA" id="ARBA00022679"/>
    </source>
</evidence>
<dbReference type="InterPro" id="IPR029026">
    <property type="entry name" value="tRNA_m1G_MTases_N"/>
</dbReference>
<dbReference type="OrthoDB" id="9806643at2"/>
<comment type="subcellular location">
    <subcellularLocation>
        <location evidence="5">Cytoplasm</location>
    </subcellularLocation>
</comment>
<dbReference type="Proteomes" id="UP000294616">
    <property type="component" value="Unassembled WGS sequence"/>
</dbReference>
<dbReference type="PANTHER" id="PTHR33603:SF1">
    <property type="entry name" value="RIBOSOMAL RNA LARGE SUBUNIT METHYLTRANSFERASE H"/>
    <property type="match status" value="1"/>
</dbReference>
<dbReference type="EC" id="2.1.1.177" evidence="5"/>
<accession>A0A4R1LX49</accession>
<dbReference type="PANTHER" id="PTHR33603">
    <property type="entry name" value="METHYLTRANSFERASE"/>
    <property type="match status" value="1"/>
</dbReference>
<sequence>MKISLICIGKTDDSYLIEGIDSFQKRLKFYINFKMIVIPDIKNSKNLSKEQQKAKESEQILKHINSGDCVILLDERGKEYRSVEFANFLSKKMLSSTQHLIFVIGGPYGFDASIEDRSDAKLSLSKMTFSHQMVRLFFSEQLYRAFSILKGEPYHHE</sequence>
<keyword evidence="5" id="KW-0963">Cytoplasm</keyword>
<dbReference type="InterPro" id="IPR003742">
    <property type="entry name" value="RlmH-like"/>
</dbReference>
<dbReference type="Pfam" id="PF02590">
    <property type="entry name" value="SPOUT_MTase"/>
    <property type="match status" value="1"/>
</dbReference>
<organism evidence="6 7">
    <name type="scientific">Albibacterium bauzanense</name>
    <dbReference type="NCBI Taxonomy" id="653929"/>
    <lineage>
        <taxon>Bacteria</taxon>
        <taxon>Pseudomonadati</taxon>
        <taxon>Bacteroidota</taxon>
        <taxon>Sphingobacteriia</taxon>
        <taxon>Sphingobacteriales</taxon>
        <taxon>Sphingobacteriaceae</taxon>
        <taxon>Albibacterium</taxon>
    </lineage>
</organism>
<dbReference type="Gene3D" id="3.40.1280.10">
    <property type="match status" value="1"/>
</dbReference>
<dbReference type="HAMAP" id="MF_00658">
    <property type="entry name" value="23SrRNA_methyltr_H"/>
    <property type="match status" value="1"/>
</dbReference>
<keyword evidence="2 5" id="KW-0808">Transferase</keyword>
<dbReference type="AlphaFoldDB" id="A0A4R1LX49"/>
<dbReference type="CDD" id="cd18081">
    <property type="entry name" value="RlmH-like"/>
    <property type="match status" value="1"/>
</dbReference>
<comment type="caution">
    <text evidence="6">The sequence shown here is derived from an EMBL/GenBank/DDBJ whole genome shotgun (WGS) entry which is preliminary data.</text>
</comment>
<comment type="function">
    <text evidence="5">Specifically methylates the pseudouridine at position 1915 (m3Psi1915) in 23S rRNA.</text>
</comment>
<proteinExistence type="inferred from homology"/>
<comment type="subunit">
    <text evidence="5">Homodimer.</text>
</comment>
<evidence type="ECO:0000256" key="1">
    <source>
        <dbReference type="ARBA" id="ARBA00022603"/>
    </source>
</evidence>